<dbReference type="Gene3D" id="3.30.390.30">
    <property type="match status" value="1"/>
</dbReference>
<evidence type="ECO:0000313" key="7">
    <source>
        <dbReference type="EMBL" id="GAA3084945.1"/>
    </source>
</evidence>
<dbReference type="Gene3D" id="3.50.50.60">
    <property type="entry name" value="FAD/NAD(P)-binding domain"/>
    <property type="match status" value="2"/>
</dbReference>
<dbReference type="Pfam" id="PF14759">
    <property type="entry name" value="Reductase_C"/>
    <property type="match status" value="1"/>
</dbReference>
<sequence length="411" mass="42970">MPTNHGIAIIGAGLAAAKAAEALRLTHGYDGPVTLIGDEAHAPYERPALSKGYLLGTADAAGLDVHPVGFYRDQDITLLLGETATDLDLEARRLRTGTGTDLAFDQVVIATGARARRLGVPGADLPGVHYLRSRDDSDRLRAALRSAADVVIVGAGWLGSELAAAARALGRTTTVIDPLPTPLYAVLGPEIGGLFAQRHRDHGVDLRCGESVEALLGADAVEAVRTTTGDTIPADLVIVGIGAIPNTELAERAGLKTDSGILVDADLRTSCPAAFAAGDVARQRHPRHLNPVRVEHWDNAIVHGTAAAASLTGTSAAVDAVPYFFSTQYASTLEYVGHPLRWDRVITRGTPDSPGFTAFWLDGEVPVAAMTLDNWGAAEHLRALVAAARPVDADRLGDPGVPLPDLARPAA</sequence>
<comment type="caution">
    <text evidence="7">The sequence shown here is derived from an EMBL/GenBank/DDBJ whole genome shotgun (WGS) entry which is preliminary data.</text>
</comment>
<keyword evidence="4" id="KW-0560">Oxidoreductase</keyword>
<dbReference type="InterPro" id="IPR050446">
    <property type="entry name" value="FAD-oxidoreductase/Apoptosis"/>
</dbReference>
<accession>A0ABP6M796</accession>
<dbReference type="EMBL" id="BAAAUG010000013">
    <property type="protein sequence ID" value="GAA3084945.1"/>
    <property type="molecule type" value="Genomic_DNA"/>
</dbReference>
<proteinExistence type="predicted"/>
<reference evidence="8" key="1">
    <citation type="journal article" date="2019" name="Int. J. Syst. Evol. Microbiol.">
        <title>The Global Catalogue of Microorganisms (GCM) 10K type strain sequencing project: providing services to taxonomists for standard genome sequencing and annotation.</title>
        <authorList>
            <consortium name="The Broad Institute Genomics Platform"/>
            <consortium name="The Broad Institute Genome Sequencing Center for Infectious Disease"/>
            <person name="Wu L."/>
            <person name="Ma J."/>
        </authorList>
    </citation>
    <scope>NUCLEOTIDE SEQUENCE [LARGE SCALE GENOMIC DNA]</scope>
    <source>
        <strain evidence="8">JCM 9092</strain>
    </source>
</reference>
<dbReference type="PRINTS" id="PR00411">
    <property type="entry name" value="PNDRDTASEI"/>
</dbReference>
<keyword evidence="3" id="KW-0274">FAD</keyword>
<evidence type="ECO:0000256" key="4">
    <source>
        <dbReference type="ARBA" id="ARBA00023002"/>
    </source>
</evidence>
<gene>
    <name evidence="7" type="ORF">GCM10010449_05900</name>
</gene>
<keyword evidence="8" id="KW-1185">Reference proteome</keyword>
<dbReference type="SUPFAM" id="SSF55424">
    <property type="entry name" value="FAD/NAD-linked reductases, dimerisation (C-terminal) domain"/>
    <property type="match status" value="1"/>
</dbReference>
<comment type="cofactor">
    <cofactor evidence="1">
        <name>FAD</name>
        <dbReference type="ChEBI" id="CHEBI:57692"/>
    </cofactor>
</comment>
<protein>
    <submittedName>
        <fullName evidence="7">FAD-dependent oxidoreductase</fullName>
    </submittedName>
</protein>
<feature type="domain" description="FAD/NAD(P)-binding" evidence="5">
    <location>
        <begin position="7"/>
        <end position="304"/>
    </location>
</feature>
<dbReference type="Pfam" id="PF07992">
    <property type="entry name" value="Pyr_redox_2"/>
    <property type="match status" value="1"/>
</dbReference>
<dbReference type="InterPro" id="IPR028202">
    <property type="entry name" value="Reductase_C"/>
</dbReference>
<evidence type="ECO:0000259" key="6">
    <source>
        <dbReference type="Pfam" id="PF14759"/>
    </source>
</evidence>
<dbReference type="SUPFAM" id="SSF51905">
    <property type="entry name" value="FAD/NAD(P)-binding domain"/>
    <property type="match status" value="2"/>
</dbReference>
<dbReference type="PRINTS" id="PR00368">
    <property type="entry name" value="FADPNR"/>
</dbReference>
<evidence type="ECO:0000256" key="2">
    <source>
        <dbReference type="ARBA" id="ARBA00022630"/>
    </source>
</evidence>
<evidence type="ECO:0000259" key="5">
    <source>
        <dbReference type="Pfam" id="PF07992"/>
    </source>
</evidence>
<name>A0ABP6M796_9ACTN</name>
<evidence type="ECO:0000313" key="8">
    <source>
        <dbReference type="Proteomes" id="UP001501637"/>
    </source>
</evidence>
<dbReference type="PANTHER" id="PTHR43557">
    <property type="entry name" value="APOPTOSIS-INDUCING FACTOR 1"/>
    <property type="match status" value="1"/>
</dbReference>
<dbReference type="InterPro" id="IPR036188">
    <property type="entry name" value="FAD/NAD-bd_sf"/>
</dbReference>
<evidence type="ECO:0000256" key="3">
    <source>
        <dbReference type="ARBA" id="ARBA00022827"/>
    </source>
</evidence>
<dbReference type="Proteomes" id="UP001501637">
    <property type="component" value="Unassembled WGS sequence"/>
</dbReference>
<evidence type="ECO:0000256" key="1">
    <source>
        <dbReference type="ARBA" id="ARBA00001974"/>
    </source>
</evidence>
<dbReference type="InterPro" id="IPR016156">
    <property type="entry name" value="FAD/NAD-linked_Rdtase_dimer_sf"/>
</dbReference>
<keyword evidence="2" id="KW-0285">Flavoprotein</keyword>
<dbReference type="RefSeq" id="WP_344518722.1">
    <property type="nucleotide sequence ID" value="NZ_BAAAUG010000013.1"/>
</dbReference>
<dbReference type="InterPro" id="IPR023753">
    <property type="entry name" value="FAD/NAD-binding_dom"/>
</dbReference>
<feature type="domain" description="Reductase C-terminal" evidence="6">
    <location>
        <begin position="323"/>
        <end position="406"/>
    </location>
</feature>
<dbReference type="PANTHER" id="PTHR43557:SF2">
    <property type="entry name" value="RIESKE DOMAIN-CONTAINING PROTEIN-RELATED"/>
    <property type="match status" value="1"/>
</dbReference>
<organism evidence="7 8">
    <name type="scientific">Streptomyces rectiviolaceus</name>
    <dbReference type="NCBI Taxonomy" id="332591"/>
    <lineage>
        <taxon>Bacteria</taxon>
        <taxon>Bacillati</taxon>
        <taxon>Actinomycetota</taxon>
        <taxon>Actinomycetes</taxon>
        <taxon>Kitasatosporales</taxon>
        <taxon>Streptomycetaceae</taxon>
        <taxon>Streptomyces</taxon>
    </lineage>
</organism>